<feature type="domain" description="ABC transporter" evidence="6">
    <location>
        <begin position="7"/>
        <end position="242"/>
    </location>
</feature>
<dbReference type="InterPro" id="IPR003439">
    <property type="entry name" value="ABC_transporter-like_ATP-bd"/>
</dbReference>
<dbReference type="GO" id="GO:0005524">
    <property type="term" value="F:ATP binding"/>
    <property type="evidence" value="ECO:0007669"/>
    <property type="project" value="UniProtKB-KW"/>
</dbReference>
<dbReference type="STRING" id="1705562.AMS69_10365"/>
<dbReference type="InterPro" id="IPR003593">
    <property type="entry name" value="AAA+_ATPase"/>
</dbReference>
<organism evidence="7 9">
    <name type="scientific">Haloarcula rubripromontorii</name>
    <dbReference type="NCBI Taxonomy" id="1705562"/>
    <lineage>
        <taxon>Archaea</taxon>
        <taxon>Methanobacteriati</taxon>
        <taxon>Methanobacteriota</taxon>
        <taxon>Stenosarchaea group</taxon>
        <taxon>Halobacteria</taxon>
        <taxon>Halobacteriales</taxon>
        <taxon>Haloarculaceae</taxon>
        <taxon>Haloarcula</taxon>
    </lineage>
</organism>
<dbReference type="Pfam" id="PF00005">
    <property type="entry name" value="ABC_tran"/>
    <property type="match status" value="1"/>
</dbReference>
<keyword evidence="5" id="KW-0029">Amino-acid transport</keyword>
<keyword evidence="3" id="KW-0547">Nucleotide-binding</keyword>
<evidence type="ECO:0000259" key="6">
    <source>
        <dbReference type="PROSITE" id="PS50893"/>
    </source>
</evidence>
<dbReference type="PATRIC" id="fig|1705562.3.peg.243"/>
<dbReference type="SUPFAM" id="SSF52540">
    <property type="entry name" value="P-loop containing nucleoside triphosphate hydrolases"/>
    <property type="match status" value="1"/>
</dbReference>
<comment type="caution">
    <text evidence="7">The sequence shown here is derived from an EMBL/GenBank/DDBJ whole genome shotgun (WGS) entry which is preliminary data.</text>
</comment>
<dbReference type="OrthoDB" id="97750at2157"/>
<dbReference type="PANTHER" id="PTHR43820">
    <property type="entry name" value="HIGH-AFFINITY BRANCHED-CHAIN AMINO ACID TRANSPORT ATP-BINDING PROTEIN LIVF"/>
    <property type="match status" value="1"/>
</dbReference>
<dbReference type="GO" id="GO:0015807">
    <property type="term" value="P:L-amino acid transport"/>
    <property type="evidence" value="ECO:0007669"/>
    <property type="project" value="TreeGrafter"/>
</dbReference>
<evidence type="ECO:0000256" key="5">
    <source>
        <dbReference type="ARBA" id="ARBA00022970"/>
    </source>
</evidence>
<sequence length="245" mass="26558">MSSEPLLSVRGLNAAVEGFQVTEDIDLDVNAGEAVGLVGRNGAGKTSTFRGIMGLTPVWSGSVTFRGEELTSIRSELIPKRGIGYQPEDRKLFTGMTVDENFRLPIWTSGKARGIDDEDAVIESVYDVLTELDDRRNAKVQNLSGGQAKMVAIGRALALQPDLLILDEPLEGLAPVVVENLKRYIRAINDRDIAVLIAESNVTHVPEVVDRLYVIERGDIIASGDPEELAADEDIQKLMQGSGAE</sequence>
<dbReference type="AlphaFoldDB" id="A0A0N0BNR1"/>
<accession>A0A0N0BNR1</accession>
<dbReference type="InterPro" id="IPR052156">
    <property type="entry name" value="BCAA_Transport_ATP-bd_LivF"/>
</dbReference>
<keyword evidence="9" id="KW-1185">Reference proteome</keyword>
<dbReference type="Gene3D" id="3.40.50.300">
    <property type="entry name" value="P-loop containing nucleotide triphosphate hydrolases"/>
    <property type="match status" value="1"/>
</dbReference>
<dbReference type="PROSITE" id="PS00211">
    <property type="entry name" value="ABC_TRANSPORTER_1"/>
    <property type="match status" value="1"/>
</dbReference>
<gene>
    <name evidence="7" type="ORF">AMS69_10365</name>
    <name evidence="8" type="ORF">GOC83_11805</name>
</gene>
<protein>
    <submittedName>
        <fullName evidence="8">ATP-binding cassette domain-containing protein</fullName>
    </submittedName>
    <submittedName>
        <fullName evidence="7">Branched-chain amino acid ABC transporter ATP-binding protein</fullName>
    </submittedName>
</protein>
<evidence type="ECO:0000256" key="3">
    <source>
        <dbReference type="ARBA" id="ARBA00022741"/>
    </source>
</evidence>
<evidence type="ECO:0000313" key="8">
    <source>
        <dbReference type="EMBL" id="NLV06812.1"/>
    </source>
</evidence>
<dbReference type="CDD" id="cd03224">
    <property type="entry name" value="ABC_TM1139_LivF_branched"/>
    <property type="match status" value="1"/>
</dbReference>
<dbReference type="EMBL" id="WOWB01000001">
    <property type="protein sequence ID" value="NLV06812.1"/>
    <property type="molecule type" value="Genomic_DNA"/>
</dbReference>
<dbReference type="RefSeq" id="WP_053968003.1">
    <property type="nucleotide sequence ID" value="NZ_JAWJXX010000009.1"/>
</dbReference>
<keyword evidence="2" id="KW-0813">Transport</keyword>
<dbReference type="InterPro" id="IPR027417">
    <property type="entry name" value="P-loop_NTPase"/>
</dbReference>
<dbReference type="EMBL" id="LIUF01000003">
    <property type="protein sequence ID" value="KOX92850.1"/>
    <property type="molecule type" value="Genomic_DNA"/>
</dbReference>
<evidence type="ECO:0000313" key="9">
    <source>
        <dbReference type="Proteomes" id="UP000037729"/>
    </source>
</evidence>
<reference evidence="7 9" key="1">
    <citation type="submission" date="2015-08" db="EMBL/GenBank/DDBJ databases">
        <title>Genomes of Isolates from Cabo Rojo, PR.</title>
        <authorList>
            <person name="Sanchez-Nieves R.L."/>
            <person name="Montalvo-Rodriguez R."/>
        </authorList>
    </citation>
    <scope>NUCLEOTIDE SEQUENCE [LARGE SCALE GENOMIC DNA]</scope>
    <source>
        <strain evidence="7 9">SL3</strain>
    </source>
</reference>
<dbReference type="PANTHER" id="PTHR43820:SF4">
    <property type="entry name" value="HIGH-AFFINITY BRANCHED-CHAIN AMINO ACID TRANSPORT ATP-BINDING PROTEIN LIVF"/>
    <property type="match status" value="1"/>
</dbReference>
<dbReference type="InterPro" id="IPR017871">
    <property type="entry name" value="ABC_transporter-like_CS"/>
</dbReference>
<dbReference type="PROSITE" id="PS50893">
    <property type="entry name" value="ABC_TRANSPORTER_2"/>
    <property type="match status" value="1"/>
</dbReference>
<dbReference type="GO" id="GO:0015658">
    <property type="term" value="F:branched-chain amino acid transmembrane transporter activity"/>
    <property type="evidence" value="ECO:0007669"/>
    <property type="project" value="TreeGrafter"/>
</dbReference>
<dbReference type="Proteomes" id="UP000037729">
    <property type="component" value="Unassembled WGS sequence"/>
</dbReference>
<proteinExistence type="inferred from homology"/>
<dbReference type="SMART" id="SM00382">
    <property type="entry name" value="AAA"/>
    <property type="match status" value="1"/>
</dbReference>
<evidence type="ECO:0000313" key="7">
    <source>
        <dbReference type="EMBL" id="KOX92850.1"/>
    </source>
</evidence>
<evidence type="ECO:0000256" key="4">
    <source>
        <dbReference type="ARBA" id="ARBA00022840"/>
    </source>
</evidence>
<keyword evidence="4 7" id="KW-0067">ATP-binding</keyword>
<comment type="similarity">
    <text evidence="1">Belongs to the ABC transporter superfamily.</text>
</comment>
<dbReference type="Proteomes" id="UP000610611">
    <property type="component" value="Unassembled WGS sequence"/>
</dbReference>
<evidence type="ECO:0000256" key="1">
    <source>
        <dbReference type="ARBA" id="ARBA00005417"/>
    </source>
</evidence>
<dbReference type="GO" id="GO:0016887">
    <property type="term" value="F:ATP hydrolysis activity"/>
    <property type="evidence" value="ECO:0007669"/>
    <property type="project" value="InterPro"/>
</dbReference>
<evidence type="ECO:0000256" key="2">
    <source>
        <dbReference type="ARBA" id="ARBA00022448"/>
    </source>
</evidence>
<name>A0A0N0BNR1_9EURY</name>
<reference evidence="8" key="2">
    <citation type="submission" date="2019-12" db="EMBL/GenBank/DDBJ databases">
        <title>The whole-genome sequencing of Haloarcula japonica strain pws8.</title>
        <authorList>
            <person name="Verma D.K."/>
            <person name="Gopal K."/>
            <person name="Prasad E.S."/>
        </authorList>
    </citation>
    <scope>NUCLEOTIDE SEQUENCE</scope>
    <source>
        <strain evidence="8">Pws8</strain>
    </source>
</reference>